<proteinExistence type="predicted"/>
<evidence type="ECO:0000313" key="2">
    <source>
        <dbReference type="EMBL" id="KAA0066408.1"/>
    </source>
</evidence>
<dbReference type="Proteomes" id="UP000321947">
    <property type="component" value="Unassembled WGS sequence"/>
</dbReference>
<dbReference type="EMBL" id="SSTE01000903">
    <property type="protein sequence ID" value="KAA0066408.1"/>
    <property type="molecule type" value="Genomic_DNA"/>
</dbReference>
<evidence type="ECO:0000313" key="4">
    <source>
        <dbReference type="Proteomes" id="UP000321393"/>
    </source>
</evidence>
<dbReference type="EMBL" id="SSTD01016371">
    <property type="protein sequence ID" value="TYK00877.1"/>
    <property type="molecule type" value="Genomic_DNA"/>
</dbReference>
<reference evidence="4 5" key="1">
    <citation type="submission" date="2019-08" db="EMBL/GenBank/DDBJ databases">
        <title>Draft genome sequences of two oriental melons (Cucumis melo L. var makuwa).</title>
        <authorList>
            <person name="Kwon S.-Y."/>
        </authorList>
    </citation>
    <scope>NUCLEOTIDE SEQUENCE [LARGE SCALE GENOMIC DNA]</scope>
    <source>
        <strain evidence="5">cv. Chang Bougi</strain>
        <strain evidence="4">cv. SW 3</strain>
        <tissue evidence="2">Leaf</tissue>
    </source>
</reference>
<dbReference type="Pfam" id="PF03004">
    <property type="entry name" value="Transposase_24"/>
    <property type="match status" value="1"/>
</dbReference>
<evidence type="ECO:0000256" key="1">
    <source>
        <dbReference type="SAM" id="MobiDB-lite"/>
    </source>
</evidence>
<feature type="region of interest" description="Disordered" evidence="1">
    <location>
        <begin position="132"/>
        <end position="177"/>
    </location>
</feature>
<dbReference type="InterPro" id="IPR004252">
    <property type="entry name" value="Probable_transposase_24"/>
</dbReference>
<feature type="region of interest" description="Disordered" evidence="1">
    <location>
        <begin position="251"/>
        <end position="272"/>
    </location>
</feature>
<evidence type="ECO:0000313" key="3">
    <source>
        <dbReference type="EMBL" id="TYK00877.1"/>
    </source>
</evidence>
<dbReference type="Proteomes" id="UP000321393">
    <property type="component" value="Unassembled WGS sequence"/>
</dbReference>
<name>A0A5A7VFB2_CUCMM</name>
<dbReference type="OrthoDB" id="1921870at2759"/>
<accession>A0A5A7VFB2</accession>
<evidence type="ECO:0000313" key="5">
    <source>
        <dbReference type="Proteomes" id="UP000321947"/>
    </source>
</evidence>
<feature type="compositionally biased region" description="Polar residues" evidence="1">
    <location>
        <begin position="162"/>
        <end position="177"/>
    </location>
</feature>
<sequence length="346" mass="40402">MHETEDFSQDFFSLIMRPSLEEVVILATHVHQVFYLKDPKNDASKPTPTPRRLQHSHNLELERYVQQNGKILTSIALEGNKPISPRVVRFSCAISVLMRNTFPIKSLKWADVPPEYMAAYRKDNHRYFKKFSDPEEADENPLPRLVNHEQSRVNKAAKPKQPYNNRNESKSFLQRQHNLTEERGYPVDRVELFREAHASRTSEFISQAAVDTIKCWNFSLSPPERVLNHSLQMRYMRPFWASLENTNSLIEKQRRREEERDRQMEKQDQQMEGTAQKLKKICRVGIYLFPTHGGDVGVLYCRHWSHIDMNCIGDKAILTSSLERVAKGFPNVVLPTFLSTEFLTSE</sequence>
<organism evidence="2 4">
    <name type="scientific">Cucumis melo var. makuwa</name>
    <name type="common">Oriental melon</name>
    <dbReference type="NCBI Taxonomy" id="1194695"/>
    <lineage>
        <taxon>Eukaryota</taxon>
        <taxon>Viridiplantae</taxon>
        <taxon>Streptophyta</taxon>
        <taxon>Embryophyta</taxon>
        <taxon>Tracheophyta</taxon>
        <taxon>Spermatophyta</taxon>
        <taxon>Magnoliopsida</taxon>
        <taxon>eudicotyledons</taxon>
        <taxon>Gunneridae</taxon>
        <taxon>Pentapetalae</taxon>
        <taxon>rosids</taxon>
        <taxon>fabids</taxon>
        <taxon>Cucurbitales</taxon>
        <taxon>Cucurbitaceae</taxon>
        <taxon>Benincaseae</taxon>
        <taxon>Cucumis</taxon>
    </lineage>
</organism>
<gene>
    <name evidence="3" type="ORF">E5676_scaffold602G00350</name>
    <name evidence="2" type="ORF">E6C27_scaffold21G004850</name>
</gene>
<feature type="compositionally biased region" description="Basic and acidic residues" evidence="1">
    <location>
        <begin position="251"/>
        <end position="269"/>
    </location>
</feature>
<protein>
    <submittedName>
        <fullName evidence="2">CACTA en-spm transposon protein</fullName>
    </submittedName>
</protein>
<dbReference type="AlphaFoldDB" id="A0A5A7VFB2"/>
<comment type="caution">
    <text evidence="2">The sequence shown here is derived from an EMBL/GenBank/DDBJ whole genome shotgun (WGS) entry which is preliminary data.</text>
</comment>